<name>A0AC61QSY8_9BACT</name>
<organism evidence="1 2">
    <name type="scientific">Palleniella muris</name>
    <dbReference type="NCBI Taxonomy" id="3038145"/>
    <lineage>
        <taxon>Bacteria</taxon>
        <taxon>Pseudomonadati</taxon>
        <taxon>Bacteroidota</taxon>
        <taxon>Bacteroidia</taxon>
        <taxon>Bacteroidales</taxon>
        <taxon>Prevotellaceae</taxon>
        <taxon>Palleniella</taxon>
    </lineage>
</organism>
<reference evidence="1" key="1">
    <citation type="submission" date="2019-04" db="EMBL/GenBank/DDBJ databases">
        <title>Microbes associate with the intestines of laboratory mice.</title>
        <authorList>
            <person name="Navarre W."/>
            <person name="Wong E."/>
            <person name="Huang K."/>
            <person name="Tropini C."/>
            <person name="Ng K."/>
            <person name="Yu B."/>
        </authorList>
    </citation>
    <scope>NUCLEOTIDE SEQUENCE</scope>
    <source>
        <strain evidence="1">NM73_A23</strain>
    </source>
</reference>
<dbReference type="EMBL" id="SRZC01000004">
    <property type="protein sequence ID" value="TGX83309.1"/>
    <property type="molecule type" value="Genomic_DNA"/>
</dbReference>
<evidence type="ECO:0000313" key="1">
    <source>
        <dbReference type="EMBL" id="TGX83309.1"/>
    </source>
</evidence>
<protein>
    <submittedName>
        <fullName evidence="1">Sugar kinase</fullName>
    </submittedName>
</protein>
<keyword evidence="2" id="KW-1185">Reference proteome</keyword>
<evidence type="ECO:0000313" key="2">
    <source>
        <dbReference type="Proteomes" id="UP000308886"/>
    </source>
</evidence>
<gene>
    <name evidence="1" type="ORF">E5358_03365</name>
</gene>
<comment type="caution">
    <text evidence="1">The sequence shown here is derived from an EMBL/GenBank/DDBJ whole genome shotgun (WGS) entry which is preliminary data.</text>
</comment>
<keyword evidence="1" id="KW-0418">Kinase</keyword>
<keyword evidence="1" id="KW-0808">Transferase</keyword>
<sequence length="340" mass="37170">MAKVVTLGEIMLRLSPNGQDRFIQTDIFRIIPGGGEANVAVSCANYGHDAYLVTKLPAHEIGQIAVNSLRRYGVNTEFIARGGDRVGLYYCETGASMRPSKVIYDRANSAIAEANPEDFDFDAIMEGADWFHWSGITPAISDKAAELTKLACEAAKRHGVTVSVDLNFRKKLWTSEKAISIMRPLMQYVDVCIGNEEDAELCLGFKPDADVEGGETNAAGYEGIFKQMKEEFGFKYVVSTLRESYSATFNGWKALIYDGKEFYQSKRYEINPIIDRVGGGDSFSGGLIHGLLTKETQGEALEFAVAASALKHTINGDYNLVNASEVEALAGGNANGRVQR</sequence>
<proteinExistence type="predicted"/>
<dbReference type="Proteomes" id="UP000308886">
    <property type="component" value="Unassembled WGS sequence"/>
</dbReference>
<accession>A0AC61QSY8</accession>